<evidence type="ECO:0000256" key="2">
    <source>
        <dbReference type="ARBA" id="ARBA00012438"/>
    </source>
</evidence>
<dbReference type="SMART" id="SM00091">
    <property type="entry name" value="PAS"/>
    <property type="match status" value="1"/>
</dbReference>
<evidence type="ECO:0000259" key="10">
    <source>
        <dbReference type="PROSITE" id="PS50109"/>
    </source>
</evidence>
<dbReference type="InterPro" id="IPR003018">
    <property type="entry name" value="GAF"/>
</dbReference>
<dbReference type="SUPFAM" id="SSF47384">
    <property type="entry name" value="Homodimeric domain of signal transducing histidine kinase"/>
    <property type="match status" value="1"/>
</dbReference>
<feature type="domain" description="Histidine kinase" evidence="10">
    <location>
        <begin position="755"/>
        <end position="968"/>
    </location>
</feature>
<keyword evidence="8" id="KW-0902">Two-component regulatory system</keyword>
<evidence type="ECO:0000256" key="8">
    <source>
        <dbReference type="ARBA" id="ARBA00023012"/>
    </source>
</evidence>
<evidence type="ECO:0000256" key="6">
    <source>
        <dbReference type="ARBA" id="ARBA00022777"/>
    </source>
</evidence>
<dbReference type="GO" id="GO:0005524">
    <property type="term" value="F:ATP binding"/>
    <property type="evidence" value="ECO:0007669"/>
    <property type="project" value="UniProtKB-KW"/>
</dbReference>
<dbReference type="NCBIfam" id="TIGR00229">
    <property type="entry name" value="sensory_box"/>
    <property type="match status" value="1"/>
</dbReference>
<dbReference type="SMART" id="SM00387">
    <property type="entry name" value="HATPase_c"/>
    <property type="match status" value="1"/>
</dbReference>
<dbReference type="CDD" id="cd00082">
    <property type="entry name" value="HisKA"/>
    <property type="match status" value="1"/>
</dbReference>
<evidence type="ECO:0000256" key="5">
    <source>
        <dbReference type="ARBA" id="ARBA00022741"/>
    </source>
</evidence>
<feature type="transmembrane region" description="Helical" evidence="9">
    <location>
        <begin position="278"/>
        <end position="298"/>
    </location>
</feature>
<dbReference type="GO" id="GO:0000155">
    <property type="term" value="F:phosphorelay sensor kinase activity"/>
    <property type="evidence" value="ECO:0007669"/>
    <property type="project" value="InterPro"/>
</dbReference>
<keyword evidence="3" id="KW-0597">Phosphoprotein</keyword>
<comment type="catalytic activity">
    <reaction evidence="1">
        <text>ATP + protein L-histidine = ADP + protein N-phospho-L-histidine.</text>
        <dbReference type="EC" id="2.7.13.3"/>
    </reaction>
</comment>
<reference evidence="13" key="1">
    <citation type="submission" date="2023-03" db="EMBL/GenBank/DDBJ databases">
        <title>Edaphobacter sp.</title>
        <authorList>
            <person name="Huber K.J."/>
            <person name="Papendorf J."/>
            <person name="Pilke C."/>
            <person name="Bunk B."/>
            <person name="Sproeer C."/>
            <person name="Pester M."/>
        </authorList>
    </citation>
    <scope>NUCLEOTIDE SEQUENCE</scope>
    <source>
        <strain evidence="13">DSM 110680</strain>
    </source>
</reference>
<dbReference type="InterPro" id="IPR035965">
    <property type="entry name" value="PAS-like_dom_sf"/>
</dbReference>
<dbReference type="InterPro" id="IPR003661">
    <property type="entry name" value="HisK_dim/P_dom"/>
</dbReference>
<dbReference type="Pfam" id="PF17820">
    <property type="entry name" value="PDZ_6"/>
    <property type="match status" value="1"/>
</dbReference>
<dbReference type="InterPro" id="IPR036034">
    <property type="entry name" value="PDZ_sf"/>
</dbReference>
<dbReference type="Pfam" id="PF08448">
    <property type="entry name" value="PAS_4"/>
    <property type="match status" value="1"/>
</dbReference>
<dbReference type="Pfam" id="PF00512">
    <property type="entry name" value="HisKA"/>
    <property type="match status" value="1"/>
</dbReference>
<sequence length="973" mass="108140">MSEARNPHGNPRAFTTLKQAPSRMETSLFNRLQATLLALATVGLVILAVLNFRQESKFQQPNDGVWWVETNGGLLATKIIPDGPGKSAGIQTGDLLTAVNDHPVARVADLERELYRTGIWIKTNYQITRSRVPLDTPVVVIPEPTDRSSYQGLRFIGLVYLAIGVYILFRRWTAPRATHFFLFCLVSFALYALKYTGELNLVDQFVFWSNIVAGALQPALFLHFAISFPEERLKDGGRRWLLPILYTPSVALIGFWITAMTRWQATGILLHRLDQVNYGYIATFYVLAATLFSISYVRANTPLLRQQLKWLYRGAWLAVGPFTLLFAVPFLLDIRLPSLLTKLAGLSLVFLPLTFCWAIIRYRLMDTDLIFKRGVAYTLATATLLGAYFGVIALVAQLINNGLPEAISRWGFAVAILVTAALFDPLKRRIQSWVDKAFDRQKYDYRKALIEFGRGLSSETNLDALLESIVERLPRTLLVSRVAVFLAQPTGGMRLAASHGLLSSATERKLALGFLDFDRAAVDHSHIFLENAQQALHLPPEQQRAAALLDLNYYLPCRLQDGATARTIAVIGLGRTTGGDFLSSEDVELLESLASYIGIALQNASLYARLEEKISEFERLKEFNENIVESINVGILALDLEDRIESWNAQMEAMYAVSRSEALGQKLSSVFPDEFVSALEGFRNEPGVHHLYKFHLTTKAGEQRTVNIAIAPLLSRDFVIVGRIVLVDDITERVSLENQLAQSDKLSSIGLLAAGVAHEINTPLAVISSYAQMLSKQMRGDARLGPVLEKITQQSFRASEIANGLLNFSRTSTTEFRETNLNQVIRDTLSLLEHQFKTAQIIVDAELIENLPTIHGNPGKLQQVFLNLLLNAKESMPGGGRLRVATQFNGHVEAVVSDSGSGIAPEHLKRIYDPFFTTKTMPRPGERRGTGLGLSVSYGIIQEHAGKIHVESAIGAGTTFHLEFPLLRKSVHV</sequence>
<dbReference type="PANTHER" id="PTHR43065:SF10">
    <property type="entry name" value="PEROXIDE STRESS-ACTIVATED HISTIDINE KINASE MAK3"/>
    <property type="match status" value="1"/>
</dbReference>
<evidence type="ECO:0000256" key="3">
    <source>
        <dbReference type="ARBA" id="ARBA00022553"/>
    </source>
</evidence>
<accession>A0AAU7DQ41</accession>
<dbReference type="PANTHER" id="PTHR43065">
    <property type="entry name" value="SENSOR HISTIDINE KINASE"/>
    <property type="match status" value="1"/>
</dbReference>
<dbReference type="Gene3D" id="3.30.565.10">
    <property type="entry name" value="Histidine kinase-like ATPase, C-terminal domain"/>
    <property type="match status" value="1"/>
</dbReference>
<feature type="transmembrane region" description="Helical" evidence="9">
    <location>
        <begin position="374"/>
        <end position="395"/>
    </location>
</feature>
<evidence type="ECO:0000256" key="7">
    <source>
        <dbReference type="ARBA" id="ARBA00022840"/>
    </source>
</evidence>
<dbReference type="AlphaFoldDB" id="A0AAU7DQ41"/>
<dbReference type="InterPro" id="IPR029016">
    <property type="entry name" value="GAF-like_dom_sf"/>
</dbReference>
<dbReference type="InterPro" id="IPR000014">
    <property type="entry name" value="PAS"/>
</dbReference>
<dbReference type="PROSITE" id="PS50113">
    <property type="entry name" value="PAC"/>
    <property type="match status" value="1"/>
</dbReference>
<dbReference type="PROSITE" id="PS50109">
    <property type="entry name" value="HIS_KIN"/>
    <property type="match status" value="1"/>
</dbReference>
<dbReference type="InterPro" id="IPR004358">
    <property type="entry name" value="Sig_transdc_His_kin-like_C"/>
</dbReference>
<dbReference type="SUPFAM" id="SSF55785">
    <property type="entry name" value="PYP-like sensor domain (PAS domain)"/>
    <property type="match status" value="1"/>
</dbReference>
<dbReference type="Pfam" id="PF02518">
    <property type="entry name" value="HATPase_c"/>
    <property type="match status" value="1"/>
</dbReference>
<dbReference type="Gene3D" id="3.30.450.40">
    <property type="match status" value="1"/>
</dbReference>
<dbReference type="CDD" id="cd00130">
    <property type="entry name" value="PAS"/>
    <property type="match status" value="1"/>
</dbReference>
<keyword evidence="6" id="KW-0418">Kinase</keyword>
<dbReference type="InterPro" id="IPR003594">
    <property type="entry name" value="HATPase_dom"/>
</dbReference>
<dbReference type="InterPro" id="IPR005467">
    <property type="entry name" value="His_kinase_dom"/>
</dbReference>
<feature type="transmembrane region" description="Helical" evidence="9">
    <location>
        <begin position="240"/>
        <end position="258"/>
    </location>
</feature>
<feature type="domain" description="PAS" evidence="11">
    <location>
        <begin position="620"/>
        <end position="674"/>
    </location>
</feature>
<evidence type="ECO:0000256" key="1">
    <source>
        <dbReference type="ARBA" id="ARBA00000085"/>
    </source>
</evidence>
<dbReference type="Pfam" id="PF13185">
    <property type="entry name" value="GAF_2"/>
    <property type="match status" value="1"/>
</dbReference>
<dbReference type="EC" id="2.7.13.3" evidence="2"/>
<dbReference type="InterPro" id="IPR036890">
    <property type="entry name" value="HATPase_C_sf"/>
</dbReference>
<dbReference type="SUPFAM" id="SSF55874">
    <property type="entry name" value="ATPase domain of HSP90 chaperone/DNA topoisomerase II/histidine kinase"/>
    <property type="match status" value="1"/>
</dbReference>
<keyword evidence="7 13" id="KW-0067">ATP-binding</keyword>
<feature type="transmembrane region" description="Helical" evidence="9">
    <location>
        <begin position="310"/>
        <end position="331"/>
    </location>
</feature>
<dbReference type="InterPro" id="IPR013656">
    <property type="entry name" value="PAS_4"/>
</dbReference>
<dbReference type="EMBL" id="CP121196">
    <property type="protein sequence ID" value="XBH19407.1"/>
    <property type="molecule type" value="Genomic_DNA"/>
</dbReference>
<feature type="transmembrane region" description="Helical" evidence="9">
    <location>
        <begin position="205"/>
        <end position="228"/>
    </location>
</feature>
<feature type="transmembrane region" description="Helical" evidence="9">
    <location>
        <begin position="343"/>
        <end position="362"/>
    </location>
</feature>
<keyword evidence="4" id="KW-0808">Transferase</keyword>
<dbReference type="Gene3D" id="1.10.287.130">
    <property type="match status" value="1"/>
</dbReference>
<evidence type="ECO:0000256" key="4">
    <source>
        <dbReference type="ARBA" id="ARBA00022679"/>
    </source>
</evidence>
<keyword evidence="5" id="KW-0547">Nucleotide-binding</keyword>
<evidence type="ECO:0000256" key="9">
    <source>
        <dbReference type="SAM" id="Phobius"/>
    </source>
</evidence>
<keyword evidence="9" id="KW-0812">Transmembrane</keyword>
<feature type="transmembrane region" description="Helical" evidence="9">
    <location>
        <begin position="152"/>
        <end position="169"/>
    </location>
</feature>
<dbReference type="SUPFAM" id="SSF55781">
    <property type="entry name" value="GAF domain-like"/>
    <property type="match status" value="1"/>
</dbReference>
<dbReference type="Gene3D" id="3.30.450.20">
    <property type="entry name" value="PAS domain"/>
    <property type="match status" value="1"/>
</dbReference>
<dbReference type="PRINTS" id="PR00344">
    <property type="entry name" value="BCTRLSENSOR"/>
</dbReference>
<feature type="transmembrane region" description="Helical" evidence="9">
    <location>
        <begin position="176"/>
        <end position="193"/>
    </location>
</feature>
<evidence type="ECO:0000313" key="13">
    <source>
        <dbReference type="EMBL" id="XBH19407.1"/>
    </source>
</evidence>
<organism evidence="13">
    <name type="scientific">Telmatobacter sp. DSM 110680</name>
    <dbReference type="NCBI Taxonomy" id="3036704"/>
    <lineage>
        <taxon>Bacteria</taxon>
        <taxon>Pseudomonadati</taxon>
        <taxon>Acidobacteriota</taxon>
        <taxon>Terriglobia</taxon>
        <taxon>Terriglobales</taxon>
        <taxon>Acidobacteriaceae</taxon>
        <taxon>Telmatobacter</taxon>
    </lineage>
</organism>
<dbReference type="SMART" id="SM00388">
    <property type="entry name" value="HisKA"/>
    <property type="match status" value="1"/>
</dbReference>
<name>A0AAU7DQ41_9BACT</name>
<evidence type="ECO:0000259" key="11">
    <source>
        <dbReference type="PROSITE" id="PS50112"/>
    </source>
</evidence>
<keyword evidence="9" id="KW-0472">Membrane</keyword>
<dbReference type="InterPro" id="IPR041489">
    <property type="entry name" value="PDZ_6"/>
</dbReference>
<evidence type="ECO:0000259" key="12">
    <source>
        <dbReference type="PROSITE" id="PS50113"/>
    </source>
</evidence>
<dbReference type="SMART" id="SM00065">
    <property type="entry name" value="GAF"/>
    <property type="match status" value="1"/>
</dbReference>
<dbReference type="RefSeq" id="WP_348264624.1">
    <property type="nucleotide sequence ID" value="NZ_CP121196.1"/>
</dbReference>
<dbReference type="SUPFAM" id="SSF50156">
    <property type="entry name" value="PDZ domain-like"/>
    <property type="match status" value="1"/>
</dbReference>
<dbReference type="InterPro" id="IPR036097">
    <property type="entry name" value="HisK_dim/P_sf"/>
</dbReference>
<protein>
    <recommendedName>
        <fullName evidence="2">histidine kinase</fullName>
        <ecNumber evidence="2">2.7.13.3</ecNumber>
    </recommendedName>
</protein>
<proteinExistence type="predicted"/>
<keyword evidence="9" id="KW-1133">Transmembrane helix</keyword>
<dbReference type="PROSITE" id="PS50112">
    <property type="entry name" value="PAS"/>
    <property type="match status" value="1"/>
</dbReference>
<feature type="domain" description="PAC" evidence="12">
    <location>
        <begin position="690"/>
        <end position="742"/>
    </location>
</feature>
<gene>
    <name evidence="13" type="ORF">P8935_08825</name>
</gene>
<feature type="transmembrane region" description="Helical" evidence="9">
    <location>
        <begin position="32"/>
        <end position="52"/>
    </location>
</feature>
<dbReference type="Gene3D" id="2.30.42.10">
    <property type="match status" value="1"/>
</dbReference>
<dbReference type="InterPro" id="IPR000700">
    <property type="entry name" value="PAS-assoc_C"/>
</dbReference>